<dbReference type="OrthoDB" id="8256557at2"/>
<dbReference type="RefSeq" id="WP_092115788.1">
    <property type="nucleotide sequence ID" value="NZ_FNTH01000001.1"/>
</dbReference>
<proteinExistence type="predicted"/>
<dbReference type="EMBL" id="FNTH01000001">
    <property type="protein sequence ID" value="SEC70999.1"/>
    <property type="molecule type" value="Genomic_DNA"/>
</dbReference>
<evidence type="ECO:0000313" key="1">
    <source>
        <dbReference type="EMBL" id="SEC70999.1"/>
    </source>
</evidence>
<protein>
    <submittedName>
        <fullName evidence="1">Uncharacterized protein</fullName>
    </submittedName>
</protein>
<dbReference type="AlphaFoldDB" id="A0A1H4UQE6"/>
<name>A0A1H4UQE6_9BRAD</name>
<gene>
    <name evidence="1" type="ORF">SAMN05444164_2542</name>
</gene>
<evidence type="ECO:0000313" key="2">
    <source>
        <dbReference type="Proteomes" id="UP000198992"/>
    </source>
</evidence>
<dbReference type="Proteomes" id="UP000198992">
    <property type="component" value="Unassembled WGS sequence"/>
</dbReference>
<reference evidence="1 2" key="1">
    <citation type="submission" date="2016-10" db="EMBL/GenBank/DDBJ databases">
        <authorList>
            <person name="de Groot N.N."/>
        </authorList>
    </citation>
    <scope>NUCLEOTIDE SEQUENCE [LARGE SCALE GENOMIC DNA]</scope>
    <source>
        <strain evidence="1 2">MT12</strain>
    </source>
</reference>
<sequence length="137" mass="15501">MGTKSRETIYGASIRAAAERAAEARKDADRLAVEAWNARMLGFQGPAQPSPALGDALNARHRYLEVKCLGCNIHQTVALDIVRRPKTTPVHELERYMRCRQCSEVRRYPYKRSHLVALRPTKISASCPPSTWWPGER</sequence>
<organism evidence="1 2">
    <name type="scientific">Bradyrhizobium erythrophlei</name>
    <dbReference type="NCBI Taxonomy" id="1437360"/>
    <lineage>
        <taxon>Bacteria</taxon>
        <taxon>Pseudomonadati</taxon>
        <taxon>Pseudomonadota</taxon>
        <taxon>Alphaproteobacteria</taxon>
        <taxon>Hyphomicrobiales</taxon>
        <taxon>Nitrobacteraceae</taxon>
        <taxon>Bradyrhizobium</taxon>
    </lineage>
</organism>
<accession>A0A1H4UQE6</accession>